<proteinExistence type="inferred from homology"/>
<dbReference type="PANTHER" id="PTHR11455">
    <property type="entry name" value="CRYPTOCHROME"/>
    <property type="match status" value="1"/>
</dbReference>
<dbReference type="GO" id="GO:0071949">
    <property type="term" value="F:FAD binding"/>
    <property type="evidence" value="ECO:0007669"/>
    <property type="project" value="TreeGrafter"/>
</dbReference>
<feature type="binding site" evidence="3">
    <location>
        <position position="270"/>
    </location>
    <ligand>
        <name>FAD</name>
        <dbReference type="ChEBI" id="CHEBI:57692"/>
    </ligand>
</feature>
<feature type="binding site" evidence="3">
    <location>
        <position position="228"/>
    </location>
    <ligand>
        <name>FAD</name>
        <dbReference type="ChEBI" id="CHEBI:57692"/>
    </ligand>
</feature>
<keyword evidence="1 3" id="KW-0285">Flavoprotein</keyword>
<dbReference type="InterPro" id="IPR006050">
    <property type="entry name" value="DNA_photolyase_N"/>
</dbReference>
<feature type="domain" description="Photolyase/cryptochrome alpha/beta" evidence="5">
    <location>
        <begin position="1"/>
        <end position="129"/>
    </location>
</feature>
<feature type="binding site" evidence="3">
    <location>
        <begin position="240"/>
        <end position="244"/>
    </location>
    <ligand>
        <name>FAD</name>
        <dbReference type="ChEBI" id="CHEBI:57692"/>
    </ligand>
</feature>
<dbReference type="Pfam" id="PF00875">
    <property type="entry name" value="DNA_photolyase"/>
    <property type="match status" value="1"/>
</dbReference>
<dbReference type="InterPro" id="IPR002081">
    <property type="entry name" value="Cryptochrome/DNA_photolyase_1"/>
</dbReference>
<evidence type="ECO:0000256" key="2">
    <source>
        <dbReference type="ARBA" id="ARBA00022827"/>
    </source>
</evidence>
<dbReference type="EMBL" id="JAELUP010000013">
    <property type="protein sequence ID" value="MBJ6360689.1"/>
    <property type="molecule type" value="Genomic_DNA"/>
</dbReference>
<dbReference type="PRINTS" id="PR00147">
    <property type="entry name" value="DNAPHOTLYASE"/>
</dbReference>
<dbReference type="Gene3D" id="1.10.579.10">
    <property type="entry name" value="DNA Cyclobutane Dipyrimidine Photolyase, subunit A, domain 3"/>
    <property type="match status" value="1"/>
</dbReference>
<evidence type="ECO:0000256" key="3">
    <source>
        <dbReference type="PIRSR" id="PIRSR602081-1"/>
    </source>
</evidence>
<dbReference type="Gene3D" id="3.40.50.620">
    <property type="entry name" value="HUPs"/>
    <property type="match status" value="1"/>
</dbReference>
<dbReference type="PANTHER" id="PTHR11455:SF9">
    <property type="entry name" value="CRYPTOCHROME CIRCADIAN CLOCK 5 ISOFORM X1"/>
    <property type="match status" value="1"/>
</dbReference>
<dbReference type="Gene3D" id="1.25.40.80">
    <property type="match status" value="1"/>
</dbReference>
<protein>
    <submittedName>
        <fullName evidence="6">Deoxyribodipyrimidine photo-lyase</fullName>
    </submittedName>
</protein>
<sequence>MYLFIHRKDLRTYDLRAFDALKRRGLPGLHVLILDPLLLTEERMQAHSGQQFLEHAARLEQSYEAAGRKLHVLYGRPEEITADLLEAYPIQGVVAHADYTPYAKKRDAALAAATALRSVPVVFVEDLPLAPHAQFQEFSGRSEPYKVFTPFYRKWNSFMQTYYTGAASATISDLDTVNPLNEVIATRYELPLQTAAAWSRIKRLHADGKDQNAQQVLRRFIDERIHAYEQRRDVYAEDGTSGLSRFLNSGALSARTAYEAAADMPAAALWLRQLCWRDFYLYQAALSKDFFTCEQQYEMSALDDGHFAAWANGETGIPIIDAAMTQLNQTGEMPNRLRMVTAMFLTKNLLCPFTLGEAYFRMHLADYDHALNKGGWLWSSSFGYDAAPYFRIMNPVSQSTTHDPHGRYIRRWLPELSGLSDREIHQPRPHAIVDLKASRARAVEVYKHILGH</sequence>
<feature type="binding site" evidence="3">
    <location>
        <begin position="366"/>
        <end position="368"/>
    </location>
    <ligand>
        <name>FAD</name>
        <dbReference type="ChEBI" id="CHEBI:57692"/>
    </ligand>
</feature>
<dbReference type="InterPro" id="IPR005101">
    <property type="entry name" value="Cryptochr/Photolyase_FAD-bd"/>
</dbReference>
<dbReference type="PROSITE" id="PS51645">
    <property type="entry name" value="PHR_CRY_ALPHA_BETA"/>
    <property type="match status" value="1"/>
</dbReference>
<dbReference type="Pfam" id="PF03441">
    <property type="entry name" value="FAD_binding_7"/>
    <property type="match status" value="1"/>
</dbReference>
<feature type="binding site" evidence="3">
    <location>
        <begin position="273"/>
        <end position="280"/>
    </location>
    <ligand>
        <name>FAD</name>
        <dbReference type="ChEBI" id="CHEBI:57692"/>
    </ligand>
</feature>
<dbReference type="SUPFAM" id="SSF48173">
    <property type="entry name" value="Cryptochrome/photolyase FAD-binding domain"/>
    <property type="match status" value="1"/>
</dbReference>
<comment type="similarity">
    <text evidence="4">Belongs to the DNA photolyase family.</text>
</comment>
<accession>A0A934IZS1</accession>
<evidence type="ECO:0000259" key="5">
    <source>
        <dbReference type="PROSITE" id="PS51645"/>
    </source>
</evidence>
<keyword evidence="4" id="KW-0157">Chromophore</keyword>
<evidence type="ECO:0000313" key="7">
    <source>
        <dbReference type="Proteomes" id="UP000640274"/>
    </source>
</evidence>
<dbReference type="Proteomes" id="UP000640274">
    <property type="component" value="Unassembled WGS sequence"/>
</dbReference>
<evidence type="ECO:0000256" key="4">
    <source>
        <dbReference type="RuleBase" id="RU004182"/>
    </source>
</evidence>
<dbReference type="GO" id="GO:0003677">
    <property type="term" value="F:DNA binding"/>
    <property type="evidence" value="ECO:0007669"/>
    <property type="project" value="TreeGrafter"/>
</dbReference>
<keyword evidence="2 3" id="KW-0274">FAD</keyword>
<organism evidence="6 7">
    <name type="scientific">Paenibacillus roseus</name>
    <dbReference type="NCBI Taxonomy" id="2798579"/>
    <lineage>
        <taxon>Bacteria</taxon>
        <taxon>Bacillati</taxon>
        <taxon>Bacillota</taxon>
        <taxon>Bacilli</taxon>
        <taxon>Bacillales</taxon>
        <taxon>Paenibacillaceae</taxon>
        <taxon>Paenibacillus</taxon>
    </lineage>
</organism>
<evidence type="ECO:0000313" key="6">
    <source>
        <dbReference type="EMBL" id="MBJ6360689.1"/>
    </source>
</evidence>
<keyword evidence="7" id="KW-1185">Reference proteome</keyword>
<name>A0A934IZS1_9BACL</name>
<dbReference type="GO" id="GO:0003904">
    <property type="term" value="F:deoxyribodipyrimidine photo-lyase activity"/>
    <property type="evidence" value="ECO:0007669"/>
    <property type="project" value="TreeGrafter"/>
</dbReference>
<comment type="cofactor">
    <cofactor evidence="3">
        <name>FAD</name>
        <dbReference type="ChEBI" id="CHEBI:57692"/>
    </cofactor>
    <text evidence="3">Binds 1 FAD per subunit.</text>
</comment>
<dbReference type="AlphaFoldDB" id="A0A934IZS1"/>
<dbReference type="SUPFAM" id="SSF52425">
    <property type="entry name" value="Cryptochrome/photolyase, N-terminal domain"/>
    <property type="match status" value="1"/>
</dbReference>
<dbReference type="InterPro" id="IPR036134">
    <property type="entry name" value="Crypto/Photolyase_FAD-like_sf"/>
</dbReference>
<reference evidence="6" key="1">
    <citation type="submission" date="2020-12" db="EMBL/GenBank/DDBJ databases">
        <authorList>
            <person name="Huq M.A."/>
        </authorList>
    </citation>
    <scope>NUCLEOTIDE SEQUENCE</scope>
    <source>
        <strain evidence="6">MAHUQ-46</strain>
    </source>
</reference>
<evidence type="ECO:0000256" key="1">
    <source>
        <dbReference type="ARBA" id="ARBA00022630"/>
    </source>
</evidence>
<comment type="caution">
    <text evidence="6">The sequence shown here is derived from an EMBL/GenBank/DDBJ whole genome shotgun (WGS) entry which is preliminary data.</text>
</comment>
<gene>
    <name evidence="6" type="ORF">JFN88_05060</name>
</gene>
<dbReference type="InterPro" id="IPR036155">
    <property type="entry name" value="Crypto/Photolyase_N_sf"/>
</dbReference>
<dbReference type="InterPro" id="IPR014729">
    <property type="entry name" value="Rossmann-like_a/b/a_fold"/>
</dbReference>
<dbReference type="RefSeq" id="WP_199018243.1">
    <property type="nucleotide sequence ID" value="NZ_JAELUP010000013.1"/>
</dbReference>